<evidence type="ECO:0000313" key="4">
    <source>
        <dbReference type="EMBL" id="RBR24275.1"/>
    </source>
</evidence>
<dbReference type="GeneID" id="41992210"/>
<evidence type="ECO:0000313" key="5">
    <source>
        <dbReference type="Proteomes" id="UP000253153"/>
    </source>
</evidence>
<gene>
    <name evidence="4" type="ORF">FIESC28_02765</name>
</gene>
<dbReference type="SUPFAM" id="SSF64005">
    <property type="entry name" value="Undecaprenyl diphosphate synthase"/>
    <property type="match status" value="1"/>
</dbReference>
<accession>A0A366S6K4</accession>
<dbReference type="RefSeq" id="XP_031018866.1">
    <property type="nucleotide sequence ID" value="XM_031156914.1"/>
</dbReference>
<keyword evidence="5" id="KW-1185">Reference proteome</keyword>
<comment type="caution">
    <text evidence="4">The sequence shown here is derived from an EMBL/GenBank/DDBJ whole genome shotgun (WGS) entry which is preliminary data.</text>
</comment>
<keyword evidence="2" id="KW-0812">Transmembrane</keyword>
<feature type="domain" description="ER-bound oxygenase mpaB/mpaB'/Rubber oxygenase catalytic" evidence="3">
    <location>
        <begin position="60"/>
        <end position="219"/>
    </location>
</feature>
<dbReference type="GO" id="GO:0045547">
    <property type="term" value="F:ditrans,polycis-polyprenyl diphosphate synthase [(2E,6E)-farnesyl diphosphate specific] activity"/>
    <property type="evidence" value="ECO:0007669"/>
    <property type="project" value="TreeGrafter"/>
</dbReference>
<dbReference type="InterPro" id="IPR036424">
    <property type="entry name" value="UPP_synth-like_sf"/>
</dbReference>
<dbReference type="Gene3D" id="3.40.1180.10">
    <property type="entry name" value="Decaprenyl diphosphate synthase-like"/>
    <property type="match status" value="1"/>
</dbReference>
<organism evidence="4 5">
    <name type="scientific">Fusarium coffeatum</name>
    <dbReference type="NCBI Taxonomy" id="231269"/>
    <lineage>
        <taxon>Eukaryota</taxon>
        <taxon>Fungi</taxon>
        <taxon>Dikarya</taxon>
        <taxon>Ascomycota</taxon>
        <taxon>Pezizomycotina</taxon>
        <taxon>Sordariomycetes</taxon>
        <taxon>Hypocreomycetidae</taxon>
        <taxon>Hypocreales</taxon>
        <taxon>Nectriaceae</taxon>
        <taxon>Fusarium</taxon>
        <taxon>Fusarium incarnatum-equiseti species complex</taxon>
    </lineage>
</organism>
<proteinExistence type="inferred from homology"/>
<dbReference type="GO" id="GO:0016094">
    <property type="term" value="P:polyprenol biosynthetic process"/>
    <property type="evidence" value="ECO:0007669"/>
    <property type="project" value="TreeGrafter"/>
</dbReference>
<sequence length="614" mass="69775">MSTHTALLVVYGIVTIHAIITLLGWLRGLRTHWRSFNPKKWIWKNRYVSFQEFHAAFDRGDIMFAATIVAATLQLSHPKISQVLQAHSTYRSDYWRRVIRTVAFIYIVVRSNSSERQQVIAWLQNLHHPISLFKFEHNVIIFATFAFALVNTHRLLRDVTQDEADAIVWGVMNLSDKLDPNDLGRDYPKTLGEVERFLGQRLSFDTTELLKIHSESSNLSSIRNEIKKQGVRKSLQRPVTLMRWALFNLFVRRLSKRVLAGPSQKCNILERGFWWMTRKLNILFSTFHYSLCPRTLTFDGTMDLLLKGSPRMENTLVELHSEIFGSKDGRHAISGQGHHADLEAHLPSMDVDQRILPEMPGFREEAKELVNCAFYRGELADAISKPQHLGIIMDGNRRYSRSHGLGSVLLGHQAGAHKLIQVMSWVFSSGITNLTVWALSDDNLKRGPQELDPLFKMMAEYIQETILNEAPFSIPAVRFRVVGDRSILPTYLKSRIEEAEAATSRNTKFNLQLAIGYGGRSEIILATKLAAAAKGLEGITEGDISDRIYSSCLGLPRIDAILRTSGENRLSGFALWESQHAEFTIVKASWPALRQSTFLRALLDLSTRNRRLGA</sequence>
<dbReference type="PANTHER" id="PTHR10291:SF44">
    <property type="entry name" value="ER-BOUND OXYGENASE MPAB_MPAB'_RUBBER OXYGENASE CATALYTIC DOMAIN-CONTAINING PROTEIN"/>
    <property type="match status" value="1"/>
</dbReference>
<dbReference type="Proteomes" id="UP000253153">
    <property type="component" value="Unassembled WGS sequence"/>
</dbReference>
<dbReference type="InterPro" id="IPR018713">
    <property type="entry name" value="MPAB/Lcp_cat_dom"/>
</dbReference>
<dbReference type="EMBL" id="QKXC01000058">
    <property type="protein sequence ID" value="RBR24275.1"/>
    <property type="molecule type" value="Genomic_DNA"/>
</dbReference>
<reference evidence="4 5" key="1">
    <citation type="submission" date="2018-06" db="EMBL/GenBank/DDBJ databases">
        <title>Fusarium incarnatum-equiseti species complex species 28.</title>
        <authorList>
            <person name="Gardiner D.M."/>
        </authorList>
    </citation>
    <scope>NUCLEOTIDE SEQUENCE [LARGE SCALE GENOMIC DNA]</scope>
    <source>
        <strain evidence="4 5">FIESC_28</strain>
    </source>
</reference>
<dbReference type="GO" id="GO:0016491">
    <property type="term" value="F:oxidoreductase activity"/>
    <property type="evidence" value="ECO:0007669"/>
    <property type="project" value="InterPro"/>
</dbReference>
<dbReference type="NCBIfam" id="TIGR00055">
    <property type="entry name" value="uppS"/>
    <property type="match status" value="1"/>
</dbReference>
<feature type="transmembrane region" description="Helical" evidence="2">
    <location>
        <begin position="6"/>
        <end position="26"/>
    </location>
</feature>
<evidence type="ECO:0000259" key="3">
    <source>
        <dbReference type="Pfam" id="PF09995"/>
    </source>
</evidence>
<evidence type="ECO:0000256" key="1">
    <source>
        <dbReference type="ARBA" id="ARBA00022679"/>
    </source>
</evidence>
<dbReference type="PANTHER" id="PTHR10291">
    <property type="entry name" value="DEHYDRODOLICHYL DIPHOSPHATE SYNTHASE FAMILY MEMBER"/>
    <property type="match status" value="1"/>
</dbReference>
<keyword evidence="2" id="KW-0472">Membrane</keyword>
<dbReference type="CDD" id="cd00475">
    <property type="entry name" value="Cis_IPPS"/>
    <property type="match status" value="1"/>
</dbReference>
<protein>
    <recommendedName>
        <fullName evidence="3">ER-bound oxygenase mpaB/mpaB'/Rubber oxygenase catalytic domain-containing protein</fullName>
    </recommendedName>
</protein>
<dbReference type="Pfam" id="PF09995">
    <property type="entry name" value="MPAB_Lcp_cat"/>
    <property type="match status" value="1"/>
</dbReference>
<name>A0A366S6K4_9HYPO</name>
<dbReference type="AlphaFoldDB" id="A0A366S6K4"/>
<dbReference type="HAMAP" id="MF_01139">
    <property type="entry name" value="ISPT"/>
    <property type="match status" value="1"/>
</dbReference>
<keyword evidence="1" id="KW-0808">Transferase</keyword>
<keyword evidence="2" id="KW-1133">Transmembrane helix</keyword>
<dbReference type="Pfam" id="PF01255">
    <property type="entry name" value="Prenyltransf"/>
    <property type="match status" value="1"/>
</dbReference>
<dbReference type="InterPro" id="IPR001441">
    <property type="entry name" value="UPP_synth-like"/>
</dbReference>
<evidence type="ECO:0000256" key="2">
    <source>
        <dbReference type="SAM" id="Phobius"/>
    </source>
</evidence>
<dbReference type="GO" id="GO:0005783">
    <property type="term" value="C:endoplasmic reticulum"/>
    <property type="evidence" value="ECO:0007669"/>
    <property type="project" value="TreeGrafter"/>
</dbReference>
<dbReference type="OrthoDB" id="4173905at2759"/>